<keyword evidence="5" id="KW-1185">Reference proteome</keyword>
<dbReference type="InterPro" id="IPR056303">
    <property type="entry name" value="AMIN-like"/>
</dbReference>
<feature type="signal peptide" evidence="2">
    <location>
        <begin position="1"/>
        <end position="24"/>
    </location>
</feature>
<feature type="domain" description="AMIN-like" evidence="3">
    <location>
        <begin position="88"/>
        <end position="212"/>
    </location>
</feature>
<accession>A0ABY5K718</accession>
<evidence type="ECO:0000259" key="3">
    <source>
        <dbReference type="Pfam" id="PF24837"/>
    </source>
</evidence>
<feature type="chain" id="PRO_5047115450" description="AMIN-like domain-containing protein" evidence="2">
    <location>
        <begin position="25"/>
        <end position="213"/>
    </location>
</feature>
<evidence type="ECO:0000313" key="4">
    <source>
        <dbReference type="EMBL" id="UUI66244.1"/>
    </source>
</evidence>
<feature type="region of interest" description="Disordered" evidence="1">
    <location>
        <begin position="26"/>
        <end position="69"/>
    </location>
</feature>
<dbReference type="PROSITE" id="PS51257">
    <property type="entry name" value="PROKAR_LIPOPROTEIN"/>
    <property type="match status" value="1"/>
</dbReference>
<dbReference type="RefSeq" id="WP_227564581.1">
    <property type="nucleotide sequence ID" value="NZ_CP101989.1"/>
</dbReference>
<sequence>MTVPPRPLVAAAVAATLLTLTACGRDATPAPSATPPTVTPSATSAPPSDPALTTGPTTVPSPAAEPAEAAFAPPGTELTQEGDALGYVVTQVRVGEHPGFDRVVYELTGGEGTPGYRVGWVDQAVEDPTGEVRPVDGDAILQVWLTGTTYPLESGPQEHAGDVRPDTGDIEQVVRPLTFEGMTQSFVGVDDGPRPFRVSVLQDPVRVVVDLED</sequence>
<name>A0ABY5K718_9CELL</name>
<evidence type="ECO:0000256" key="1">
    <source>
        <dbReference type="SAM" id="MobiDB-lite"/>
    </source>
</evidence>
<evidence type="ECO:0000256" key="2">
    <source>
        <dbReference type="SAM" id="SignalP"/>
    </source>
</evidence>
<protein>
    <recommendedName>
        <fullName evidence="3">AMIN-like domain-containing protein</fullName>
    </recommendedName>
</protein>
<evidence type="ECO:0000313" key="5">
    <source>
        <dbReference type="Proteomes" id="UP001317322"/>
    </source>
</evidence>
<dbReference type="Proteomes" id="UP001317322">
    <property type="component" value="Chromosome"/>
</dbReference>
<keyword evidence="2" id="KW-0732">Signal</keyword>
<dbReference type="EMBL" id="CP101989">
    <property type="protein sequence ID" value="UUI66244.1"/>
    <property type="molecule type" value="Genomic_DNA"/>
</dbReference>
<proteinExistence type="predicted"/>
<organism evidence="4 5">
    <name type="scientific">Cellulomonas wangsupingiae</name>
    <dbReference type="NCBI Taxonomy" id="2968085"/>
    <lineage>
        <taxon>Bacteria</taxon>
        <taxon>Bacillati</taxon>
        <taxon>Actinomycetota</taxon>
        <taxon>Actinomycetes</taxon>
        <taxon>Micrococcales</taxon>
        <taxon>Cellulomonadaceae</taxon>
        <taxon>Cellulomonas</taxon>
    </lineage>
</organism>
<feature type="compositionally biased region" description="Low complexity" evidence="1">
    <location>
        <begin position="39"/>
        <end position="69"/>
    </location>
</feature>
<dbReference type="Pfam" id="PF24837">
    <property type="entry name" value="AMIN-like"/>
    <property type="match status" value="1"/>
</dbReference>
<gene>
    <name evidence="4" type="ORF">NP075_05880</name>
</gene>
<reference evidence="4 5" key="1">
    <citation type="submission" date="2022-07" db="EMBL/GenBank/DDBJ databases">
        <title>Novel species in genus cellulomonas.</title>
        <authorList>
            <person name="Ye L."/>
        </authorList>
    </citation>
    <scope>NUCLEOTIDE SEQUENCE [LARGE SCALE GENOMIC DNA]</scope>
    <source>
        <strain evidence="5">zg-Y908</strain>
    </source>
</reference>